<reference evidence="9 10" key="1">
    <citation type="journal article" date="2016" name="Nat. Commun.">
        <title>Thousands of microbial genomes shed light on interconnected biogeochemical processes in an aquifer system.</title>
        <authorList>
            <person name="Anantharaman K."/>
            <person name="Brown C.T."/>
            <person name="Hug L.A."/>
            <person name="Sharon I."/>
            <person name="Castelle C.J."/>
            <person name="Probst A.J."/>
            <person name="Thomas B.C."/>
            <person name="Singh A."/>
            <person name="Wilkins M.J."/>
            <person name="Karaoz U."/>
            <person name="Brodie E.L."/>
            <person name="Williams K.H."/>
            <person name="Hubbard S.S."/>
            <person name="Banfield J.F."/>
        </authorList>
    </citation>
    <scope>NUCLEOTIDE SEQUENCE [LARGE SCALE GENOMIC DNA]</scope>
</reference>
<feature type="binding site" evidence="6">
    <location>
        <position position="162"/>
    </location>
    <ligand>
        <name>Mg(2+)</name>
        <dbReference type="ChEBI" id="CHEBI:18420"/>
        <label>1</label>
    </ligand>
</feature>
<dbReference type="Pfam" id="PF03372">
    <property type="entry name" value="Exo_endo_phos"/>
    <property type="match status" value="1"/>
</dbReference>
<dbReference type="PANTHER" id="PTHR22748:SF6">
    <property type="entry name" value="DNA-(APURINIC OR APYRIMIDINIC SITE) ENDONUCLEASE"/>
    <property type="match status" value="1"/>
</dbReference>
<dbReference type="NCBIfam" id="TIGR00195">
    <property type="entry name" value="exoDNase_III"/>
    <property type="match status" value="1"/>
</dbReference>
<feature type="domain" description="Endonuclease/exonuclease/phosphatase" evidence="8">
    <location>
        <begin position="4"/>
        <end position="257"/>
    </location>
</feature>
<dbReference type="CDD" id="cd09087">
    <property type="entry name" value="Ape1-like_AP-endo"/>
    <property type="match status" value="1"/>
</dbReference>
<feature type="site" description="Important for catalytic activity" evidence="7">
    <location>
        <position position="231"/>
    </location>
</feature>
<feature type="binding site" evidence="6">
    <location>
        <position position="7"/>
    </location>
    <ligand>
        <name>Mg(2+)</name>
        <dbReference type="ChEBI" id="CHEBI:18420"/>
        <label>1</label>
    </ligand>
</feature>
<evidence type="ECO:0000256" key="2">
    <source>
        <dbReference type="ARBA" id="ARBA00022723"/>
    </source>
</evidence>
<feature type="site" description="Transition state stabilizer" evidence="7">
    <location>
        <position position="162"/>
    </location>
</feature>
<evidence type="ECO:0000256" key="3">
    <source>
        <dbReference type="ARBA" id="ARBA00022801"/>
    </source>
</evidence>
<organism evidence="9 10">
    <name type="scientific">Candidatus Kaiserbacteria bacterium RIFCSPLOWO2_01_FULL_54_13</name>
    <dbReference type="NCBI Taxonomy" id="1798512"/>
    <lineage>
        <taxon>Bacteria</taxon>
        <taxon>Candidatus Kaiseribacteriota</taxon>
    </lineage>
</organism>
<dbReference type="AlphaFoldDB" id="A0A1F6EZS2"/>
<evidence type="ECO:0000256" key="4">
    <source>
        <dbReference type="ARBA" id="ARBA00022842"/>
    </source>
</evidence>
<dbReference type="InterPro" id="IPR004808">
    <property type="entry name" value="AP_endonuc_1"/>
</dbReference>
<dbReference type="GO" id="GO:0006284">
    <property type="term" value="P:base-excision repair"/>
    <property type="evidence" value="ECO:0007669"/>
    <property type="project" value="TreeGrafter"/>
</dbReference>
<dbReference type="NCBIfam" id="TIGR00633">
    <property type="entry name" value="xth"/>
    <property type="match status" value="1"/>
</dbReference>
<keyword evidence="6" id="KW-0464">Manganese</keyword>
<comment type="cofactor">
    <cofactor evidence="6">
        <name>Mg(2+)</name>
        <dbReference type="ChEBI" id="CHEBI:18420"/>
    </cofactor>
    <cofactor evidence="6">
        <name>Mn(2+)</name>
        <dbReference type="ChEBI" id="CHEBI:29035"/>
    </cofactor>
    <text evidence="6">Probably binds two magnesium or manganese ions per subunit.</text>
</comment>
<evidence type="ECO:0000256" key="5">
    <source>
        <dbReference type="PIRSR" id="PIRSR604808-1"/>
    </source>
</evidence>
<name>A0A1F6EZS2_9BACT</name>
<feature type="active site" evidence="5">
    <location>
        <position position="120"/>
    </location>
</feature>
<dbReference type="STRING" id="1798512.A3A39_00680"/>
<evidence type="ECO:0000256" key="7">
    <source>
        <dbReference type="PIRSR" id="PIRSR604808-3"/>
    </source>
</evidence>
<keyword evidence="4 6" id="KW-0460">Magnesium</keyword>
<feature type="active site" description="Proton acceptor" evidence="5">
    <location>
        <position position="257"/>
    </location>
</feature>
<evidence type="ECO:0000256" key="6">
    <source>
        <dbReference type="PIRSR" id="PIRSR604808-2"/>
    </source>
</evidence>
<accession>A0A1F6EZS2</accession>
<proteinExistence type="inferred from homology"/>
<dbReference type="GO" id="GO:0003906">
    <property type="term" value="F:DNA-(apurinic or apyrimidinic site) endonuclease activity"/>
    <property type="evidence" value="ECO:0007669"/>
    <property type="project" value="TreeGrafter"/>
</dbReference>
<evidence type="ECO:0000313" key="10">
    <source>
        <dbReference type="Proteomes" id="UP000177372"/>
    </source>
</evidence>
<feature type="binding site" evidence="6">
    <location>
        <position position="257"/>
    </location>
    <ligand>
        <name>Mg(2+)</name>
        <dbReference type="ChEBI" id="CHEBI:18420"/>
        <label>1</label>
    </ligand>
</feature>
<protein>
    <submittedName>
        <fullName evidence="9">Exodeoxyribonuclease III</fullName>
    </submittedName>
</protein>
<comment type="caution">
    <text evidence="9">The sequence shown here is derived from an EMBL/GenBank/DDBJ whole genome shotgun (WGS) entry which is preliminary data.</text>
</comment>
<feature type="binding site" evidence="6">
    <location>
        <position position="36"/>
    </location>
    <ligand>
        <name>Mg(2+)</name>
        <dbReference type="ChEBI" id="CHEBI:18420"/>
        <label>1</label>
    </ligand>
</feature>
<keyword evidence="2 6" id="KW-0479">Metal-binding</keyword>
<dbReference type="InterPro" id="IPR036691">
    <property type="entry name" value="Endo/exonu/phosph_ase_sf"/>
</dbReference>
<feature type="binding site" evidence="6">
    <location>
        <position position="160"/>
    </location>
    <ligand>
        <name>Mg(2+)</name>
        <dbReference type="ChEBI" id="CHEBI:18420"/>
        <label>1</label>
    </ligand>
</feature>
<dbReference type="EMBL" id="MFLZ01000042">
    <property type="protein sequence ID" value="OGG79124.1"/>
    <property type="molecule type" value="Genomic_DNA"/>
</dbReference>
<dbReference type="SUPFAM" id="SSF56219">
    <property type="entry name" value="DNase I-like"/>
    <property type="match status" value="1"/>
</dbReference>
<dbReference type="Gene3D" id="3.60.10.10">
    <property type="entry name" value="Endonuclease/exonuclease/phosphatase"/>
    <property type="match status" value="1"/>
</dbReference>
<evidence type="ECO:0000256" key="1">
    <source>
        <dbReference type="ARBA" id="ARBA00007092"/>
    </source>
</evidence>
<feature type="active site" description="Proton donor/acceptor" evidence="5">
    <location>
        <position position="160"/>
    </location>
</feature>
<dbReference type="GO" id="GO:0008311">
    <property type="term" value="F:double-stranded DNA 3'-5' DNA exonuclease activity"/>
    <property type="evidence" value="ECO:0007669"/>
    <property type="project" value="TreeGrafter"/>
</dbReference>
<gene>
    <name evidence="9" type="ORF">A3A39_00680</name>
</gene>
<dbReference type="GO" id="GO:0008081">
    <property type="term" value="F:phosphoric diester hydrolase activity"/>
    <property type="evidence" value="ECO:0007669"/>
    <property type="project" value="TreeGrafter"/>
</dbReference>
<feature type="site" description="Interaction with DNA substrate" evidence="7">
    <location>
        <position position="257"/>
    </location>
</feature>
<feature type="binding site" evidence="6">
    <location>
        <position position="256"/>
    </location>
    <ligand>
        <name>Mg(2+)</name>
        <dbReference type="ChEBI" id="CHEBI:18420"/>
        <label>1</label>
    </ligand>
</feature>
<comment type="similarity">
    <text evidence="1">Belongs to the DNA repair enzymes AP/ExoA family.</text>
</comment>
<sequence length="266" mass="30193">MNLISWNVNGIRSIHKKAMLVPFLEKMKPDIACFQETKAEEHQSEVDLPDYEEYWNSSSARKGYSGTAIFTKQKPHAVLLGLPEDIVKRFKLAGDGYGDPNKEGRVIAAEFDDLYVVTVYTPNAKDDLSRLDLRHKHWDPAFLSYMKQLEKRKPVILCGDLNVAHTPDDLARPEENDGRKGFTKEEREGIDALVEAGFVDTFRILTRGKGHYTWWTNFSNARARNIGWRIDYFFVSGALAPSVRSAKIHADVHGSDHCPISLEVSI</sequence>
<dbReference type="PANTHER" id="PTHR22748">
    <property type="entry name" value="AP ENDONUCLEASE"/>
    <property type="match status" value="1"/>
</dbReference>
<dbReference type="GO" id="GO:0046872">
    <property type="term" value="F:metal ion binding"/>
    <property type="evidence" value="ECO:0007669"/>
    <property type="project" value="UniProtKB-KW"/>
</dbReference>
<evidence type="ECO:0000313" key="9">
    <source>
        <dbReference type="EMBL" id="OGG79124.1"/>
    </source>
</evidence>
<evidence type="ECO:0000259" key="8">
    <source>
        <dbReference type="Pfam" id="PF03372"/>
    </source>
</evidence>
<dbReference type="InterPro" id="IPR005135">
    <property type="entry name" value="Endo/exonuclease/phosphatase"/>
</dbReference>
<dbReference type="PROSITE" id="PS51435">
    <property type="entry name" value="AP_NUCLEASE_F1_4"/>
    <property type="match status" value="1"/>
</dbReference>
<keyword evidence="3" id="KW-0378">Hydrolase</keyword>
<dbReference type="Proteomes" id="UP000177372">
    <property type="component" value="Unassembled WGS sequence"/>
</dbReference>